<organism evidence="1 2">
    <name type="scientific">Rhizobium mesoamericanum STM3625</name>
    <dbReference type="NCBI Taxonomy" id="1211777"/>
    <lineage>
        <taxon>Bacteria</taxon>
        <taxon>Pseudomonadati</taxon>
        <taxon>Pseudomonadota</taxon>
        <taxon>Alphaproteobacteria</taxon>
        <taxon>Hyphomicrobiales</taxon>
        <taxon>Rhizobiaceae</taxon>
        <taxon>Rhizobium/Agrobacterium group</taxon>
        <taxon>Rhizobium</taxon>
    </lineage>
</organism>
<keyword evidence="2" id="KW-1185">Reference proteome</keyword>
<comment type="caution">
    <text evidence="1">The sequence shown here is derived from an EMBL/GenBank/DDBJ whole genome shotgun (WGS) entry which is preliminary data.</text>
</comment>
<protein>
    <submittedName>
        <fullName evidence="1">Uncharacterized protein</fullName>
    </submittedName>
</protein>
<dbReference type="EMBL" id="CANI01000015">
    <property type="protein sequence ID" value="CCM75442.1"/>
    <property type="molecule type" value="Genomic_DNA"/>
</dbReference>
<dbReference type="HOGENOM" id="CLU_2119138_0_0_5"/>
<dbReference type="AlphaFoldDB" id="K0PW38"/>
<accession>K0PW38</accession>
<sequence length="114" mass="12236">MNSDVSISLGFFRASHPYDLSILGCIPPGERSRGGLNGPLARVASSLSPSIESLNSKRIAPVHSPPGETRPRYSLLHSRDPAIRLSAVTKMIITNCDQTCVDVTGSGFRCLRSI</sequence>
<gene>
    <name evidence="1" type="ORF">BN77_2595</name>
</gene>
<dbReference type="STRING" id="1211777.BN77_2595"/>
<evidence type="ECO:0000313" key="2">
    <source>
        <dbReference type="Proteomes" id="UP000009319"/>
    </source>
</evidence>
<reference evidence="1 2" key="1">
    <citation type="journal article" date="2013" name="Genome Announc.">
        <title>Draft Genome Sequence of Rhizobium mesoamericanum STM3625, a Nitrogen-Fixing Symbiont of Mimosa pudica Isolated in French Guiana (South America).</title>
        <authorList>
            <person name="Moulin L."/>
            <person name="Mornico D."/>
            <person name="Melkonian R."/>
            <person name="Klonowska A."/>
        </authorList>
    </citation>
    <scope>NUCLEOTIDE SEQUENCE [LARGE SCALE GENOMIC DNA]</scope>
    <source>
        <strain evidence="1 2">STM3625</strain>
    </source>
</reference>
<name>K0PW38_9HYPH</name>
<evidence type="ECO:0000313" key="1">
    <source>
        <dbReference type="EMBL" id="CCM75442.1"/>
    </source>
</evidence>
<dbReference type="Proteomes" id="UP000009319">
    <property type="component" value="Unassembled WGS sequence"/>
</dbReference>
<proteinExistence type="predicted"/>